<feature type="compositionally biased region" description="Polar residues" evidence="12">
    <location>
        <begin position="1"/>
        <end position="17"/>
    </location>
</feature>
<evidence type="ECO:0000256" key="7">
    <source>
        <dbReference type="ARBA" id="ARBA00023212"/>
    </source>
</evidence>
<keyword evidence="6 11" id="KW-0175">Coiled coil</keyword>
<feature type="coiled-coil region" evidence="11">
    <location>
        <begin position="306"/>
        <end position="340"/>
    </location>
</feature>
<reference evidence="13" key="2">
    <citation type="submission" date="2023-04" db="EMBL/GenBank/DDBJ databases">
        <authorList>
            <person name="Bu L."/>
            <person name="Lu L."/>
            <person name="Laidemitt M.R."/>
            <person name="Zhang S.M."/>
            <person name="Mutuku M."/>
            <person name="Mkoji G."/>
            <person name="Steinauer M."/>
            <person name="Loker E.S."/>
        </authorList>
    </citation>
    <scope>NUCLEOTIDE SEQUENCE</scope>
    <source>
        <strain evidence="13">KasaAsao</strain>
        <tissue evidence="13">Whole Snail</tissue>
    </source>
</reference>
<proteinExistence type="inferred from homology"/>
<dbReference type="Proteomes" id="UP001233172">
    <property type="component" value="Unassembled WGS sequence"/>
</dbReference>
<comment type="similarity">
    <text evidence="2">Belongs to the POC5 family.</text>
</comment>
<evidence type="ECO:0000313" key="14">
    <source>
        <dbReference type="Proteomes" id="UP001233172"/>
    </source>
</evidence>
<gene>
    <name evidence="13" type="ORF">Bpfe_027484</name>
</gene>
<evidence type="ECO:0000256" key="3">
    <source>
        <dbReference type="ARBA" id="ARBA00014910"/>
    </source>
</evidence>
<evidence type="ECO:0000256" key="5">
    <source>
        <dbReference type="ARBA" id="ARBA00022737"/>
    </source>
</evidence>
<name>A0AAD8AVC0_BIOPF</name>
<accession>A0AAD8AVC0</accession>
<evidence type="ECO:0000256" key="8">
    <source>
        <dbReference type="ARBA" id="ARBA00023306"/>
    </source>
</evidence>
<evidence type="ECO:0000256" key="9">
    <source>
        <dbReference type="ARBA" id="ARBA00031694"/>
    </source>
</evidence>
<comment type="function">
    <text evidence="10">Essential for the assembly of the distal half of centrioles, required for centriole elongation. Acts as a negative regulator of centriole elongation.</text>
</comment>
<dbReference type="PANTHER" id="PTHR28618">
    <property type="entry name" value="CENTROSOMAL PROTEIN POC5"/>
    <property type="match status" value="1"/>
</dbReference>
<evidence type="ECO:0000313" key="13">
    <source>
        <dbReference type="EMBL" id="KAK0043051.1"/>
    </source>
</evidence>
<evidence type="ECO:0000256" key="10">
    <source>
        <dbReference type="ARBA" id="ARBA00049959"/>
    </source>
</evidence>
<keyword evidence="5" id="KW-0677">Repeat</keyword>
<evidence type="ECO:0000256" key="11">
    <source>
        <dbReference type="SAM" id="Coils"/>
    </source>
</evidence>
<dbReference type="AlphaFoldDB" id="A0AAD8AVC0"/>
<feature type="region of interest" description="Disordered" evidence="12">
    <location>
        <begin position="485"/>
        <end position="504"/>
    </location>
</feature>
<comment type="subcellular location">
    <subcellularLocation>
        <location evidence="1">Cytoplasm</location>
        <location evidence="1">Cytoskeleton</location>
        <location evidence="1">Microtubule organizing center</location>
        <location evidence="1">Centrosome</location>
        <location evidence="1">Centriole</location>
    </subcellularLocation>
</comment>
<comment type="caution">
    <text evidence="13">The sequence shown here is derived from an EMBL/GenBank/DDBJ whole genome shotgun (WGS) entry which is preliminary data.</text>
</comment>
<keyword evidence="14" id="KW-1185">Reference proteome</keyword>
<feature type="region of interest" description="Disordered" evidence="12">
    <location>
        <begin position="1"/>
        <end position="31"/>
    </location>
</feature>
<dbReference type="GO" id="GO:0005814">
    <property type="term" value="C:centriole"/>
    <property type="evidence" value="ECO:0007669"/>
    <property type="project" value="UniProtKB-SubCell"/>
</dbReference>
<organism evidence="13 14">
    <name type="scientific">Biomphalaria pfeifferi</name>
    <name type="common">Bloodfluke planorb</name>
    <name type="synonym">Freshwater snail</name>
    <dbReference type="NCBI Taxonomy" id="112525"/>
    <lineage>
        <taxon>Eukaryota</taxon>
        <taxon>Metazoa</taxon>
        <taxon>Spiralia</taxon>
        <taxon>Lophotrochozoa</taxon>
        <taxon>Mollusca</taxon>
        <taxon>Gastropoda</taxon>
        <taxon>Heterobranchia</taxon>
        <taxon>Euthyneura</taxon>
        <taxon>Panpulmonata</taxon>
        <taxon>Hygrophila</taxon>
        <taxon>Lymnaeoidea</taxon>
        <taxon>Planorbidae</taxon>
        <taxon>Biomphalaria</taxon>
    </lineage>
</organism>
<sequence>MSQENFNKSGNHSSRNSPPHLPPESPGSSVSSFLQNEYAELLKYAVGLPGADLASRAFDMPEQTKVFQPIVISRSQSSSARQTPLYGNDGVESNNMNTNSVYPTLLSNDEELGSQCEDDDMNFNKGKKVKVKTATKTKCTISDPAVQQMSGKLDGWLGKLKCDILEELCCSINTASASACMLYQKEKQDLCSEKERLQKEVNRLSEMLCTMEKSLARKDTVIENLTGALAKEKEKLHLAKAFYSCKEKALDKKREHFTEKIATNFHDNQLTRKVLKCWFGTIQQKWKERTEKICESKAQNICSGIVGDYEEKIKCLNQHISCLEDKIQTLQCEQEQYSQQVKKAFMRGVCALNMEAMSAFGTEDTCAKGNINMSHNINANANQNQDFLQSYKHDGSLKSLPADLSNGPVSDLASRQTQSLPVFVSSYEQKAQTSGPKVKLLTAASIPRPTSQGATLAPPMASVVVERHDPITKQTIGKATAVRYPKKTGKEDKPQRAYSSGVVPKSHPLTMFKPLAGQMPPTMTSIKIVD</sequence>
<keyword evidence="8" id="KW-0131">Cell cycle</keyword>
<evidence type="ECO:0000256" key="2">
    <source>
        <dbReference type="ARBA" id="ARBA00010411"/>
    </source>
</evidence>
<protein>
    <recommendedName>
        <fullName evidence="3">Centrosomal protein POC5</fullName>
    </recommendedName>
    <alternativeName>
        <fullName evidence="9">Protein of centriole 5</fullName>
    </alternativeName>
</protein>
<feature type="coiled-coil region" evidence="11">
    <location>
        <begin position="180"/>
        <end position="207"/>
    </location>
</feature>
<dbReference type="EMBL" id="JASAOG010000225">
    <property type="protein sequence ID" value="KAK0043051.1"/>
    <property type="molecule type" value="Genomic_DNA"/>
</dbReference>
<evidence type="ECO:0000256" key="1">
    <source>
        <dbReference type="ARBA" id="ARBA00004114"/>
    </source>
</evidence>
<reference evidence="13" key="1">
    <citation type="journal article" date="2023" name="PLoS Negl. Trop. Dis.">
        <title>A genome sequence for Biomphalaria pfeifferi, the major vector snail for the human-infecting parasite Schistosoma mansoni.</title>
        <authorList>
            <person name="Bu L."/>
            <person name="Lu L."/>
            <person name="Laidemitt M.R."/>
            <person name="Zhang S.M."/>
            <person name="Mutuku M."/>
            <person name="Mkoji G."/>
            <person name="Steinauer M."/>
            <person name="Loker E.S."/>
        </authorList>
    </citation>
    <scope>NUCLEOTIDE SEQUENCE</scope>
    <source>
        <strain evidence="13">KasaAsao</strain>
    </source>
</reference>
<evidence type="ECO:0000256" key="12">
    <source>
        <dbReference type="SAM" id="MobiDB-lite"/>
    </source>
</evidence>
<keyword evidence="7" id="KW-0206">Cytoskeleton</keyword>
<keyword evidence="4" id="KW-0963">Cytoplasm</keyword>
<dbReference type="InterPro" id="IPR033351">
    <property type="entry name" value="POC5"/>
</dbReference>
<dbReference type="PANTHER" id="PTHR28618:SF1">
    <property type="entry name" value="CENTROSOMAL PROTEIN POC5"/>
    <property type="match status" value="1"/>
</dbReference>
<evidence type="ECO:0000256" key="4">
    <source>
        <dbReference type="ARBA" id="ARBA00022490"/>
    </source>
</evidence>
<evidence type="ECO:0000256" key="6">
    <source>
        <dbReference type="ARBA" id="ARBA00023054"/>
    </source>
</evidence>